<dbReference type="InterPro" id="IPR036390">
    <property type="entry name" value="WH_DNA-bd_sf"/>
</dbReference>
<dbReference type="EMBL" id="JBHSEC010000003">
    <property type="protein sequence ID" value="MFC4409461.1"/>
    <property type="molecule type" value="Genomic_DNA"/>
</dbReference>
<evidence type="ECO:0000256" key="2">
    <source>
        <dbReference type="ARBA" id="ARBA00022576"/>
    </source>
</evidence>
<dbReference type="InterPro" id="IPR036388">
    <property type="entry name" value="WH-like_DNA-bd_sf"/>
</dbReference>
<keyword evidence="6" id="KW-0804">Transcription</keyword>
<proteinExistence type="inferred from homology"/>
<dbReference type="SUPFAM" id="SSF46785">
    <property type="entry name" value="Winged helix' DNA-binding domain"/>
    <property type="match status" value="1"/>
</dbReference>
<feature type="domain" description="HTH gntR-type" evidence="7">
    <location>
        <begin position="14"/>
        <end position="82"/>
    </location>
</feature>
<dbReference type="SUPFAM" id="SSF53383">
    <property type="entry name" value="PLP-dependent transferases"/>
    <property type="match status" value="1"/>
</dbReference>
<evidence type="ECO:0000256" key="4">
    <source>
        <dbReference type="ARBA" id="ARBA00023015"/>
    </source>
</evidence>
<dbReference type="CDD" id="cd00609">
    <property type="entry name" value="AAT_like"/>
    <property type="match status" value="1"/>
</dbReference>
<sequence length="464" mass="54194">MDMLSCNLDRSSELPLYEQLYQFIKSEIIEGRIPDQTKLPSKRKLSDFLHISLNTVESAYDQLVAEGYVEVIPKKGYFVLKFEDLEYVMTEDKRMTANFVAEEKVLFDFHPTRIDSLHFPFQKWRKYMKDLLDVQHHELLLLGHPQGEQRLRSEISHYLYEARGVHCLPEQIVIGAGAETLLHQLILLFKNETVYGVEDPGYHLIQQILKSYPNEVVPLKVDDEGIDIELFSEADMNVVYVTPARHFPFGTVLPVNRRTKLLNWAASTHDRYIIEDDYDSEFRYSGKSIPSLQSMDQGGKVIYLGSFSKSLAPSIRISYMVLPKQLLSKYQEKLSFYHSTVSRIDQHVLAEFMANGDFERHLNRMRKIYRRKLEKVEEIFRPYDWIQIIGERSGLHIVLDVKNGMDENELVQRAAAFELKIYPLSYYSFKDVQYSTPKIIFGFAGIPEEKLEEAIPLLLKSWER</sequence>
<keyword evidence="2 8" id="KW-0032">Aminotransferase</keyword>
<protein>
    <submittedName>
        <fullName evidence="8">PLP-dependent aminotransferase family protein</fullName>
    </submittedName>
</protein>
<dbReference type="PANTHER" id="PTHR46577">
    <property type="entry name" value="HTH-TYPE TRANSCRIPTIONAL REGULATORY PROTEIN GABR"/>
    <property type="match status" value="1"/>
</dbReference>
<organism evidence="8 9">
    <name type="scientific">Chungangia koreensis</name>
    <dbReference type="NCBI Taxonomy" id="752657"/>
    <lineage>
        <taxon>Bacteria</taxon>
        <taxon>Bacillati</taxon>
        <taxon>Bacillota</taxon>
        <taxon>Bacilli</taxon>
        <taxon>Lactobacillales</taxon>
        <taxon>Chungangia</taxon>
    </lineage>
</organism>
<evidence type="ECO:0000256" key="5">
    <source>
        <dbReference type="ARBA" id="ARBA00023125"/>
    </source>
</evidence>
<dbReference type="Gene3D" id="3.40.640.10">
    <property type="entry name" value="Type I PLP-dependent aspartate aminotransferase-like (Major domain)"/>
    <property type="match status" value="1"/>
</dbReference>
<dbReference type="GO" id="GO:0008483">
    <property type="term" value="F:transaminase activity"/>
    <property type="evidence" value="ECO:0007669"/>
    <property type="project" value="UniProtKB-KW"/>
</dbReference>
<dbReference type="Pfam" id="PF00155">
    <property type="entry name" value="Aminotran_1_2"/>
    <property type="match status" value="1"/>
</dbReference>
<dbReference type="InterPro" id="IPR051446">
    <property type="entry name" value="HTH_trans_reg/aminotransferase"/>
</dbReference>
<dbReference type="SMART" id="SM00345">
    <property type="entry name" value="HTH_GNTR"/>
    <property type="match status" value="1"/>
</dbReference>
<accession>A0ABV8X1N2</accession>
<dbReference type="PROSITE" id="PS50949">
    <property type="entry name" value="HTH_GNTR"/>
    <property type="match status" value="1"/>
</dbReference>
<keyword evidence="5" id="KW-0238">DNA-binding</keyword>
<name>A0ABV8X1N2_9LACT</name>
<evidence type="ECO:0000313" key="9">
    <source>
        <dbReference type="Proteomes" id="UP001595817"/>
    </source>
</evidence>
<reference evidence="9" key="1">
    <citation type="journal article" date="2019" name="Int. J. Syst. Evol. Microbiol.">
        <title>The Global Catalogue of Microorganisms (GCM) 10K type strain sequencing project: providing services to taxonomists for standard genome sequencing and annotation.</title>
        <authorList>
            <consortium name="The Broad Institute Genomics Platform"/>
            <consortium name="The Broad Institute Genome Sequencing Center for Infectious Disease"/>
            <person name="Wu L."/>
            <person name="Ma J."/>
        </authorList>
    </citation>
    <scope>NUCLEOTIDE SEQUENCE [LARGE SCALE GENOMIC DNA]</scope>
    <source>
        <strain evidence="9">CCUG 59778</strain>
    </source>
</reference>
<keyword evidence="2 8" id="KW-0808">Transferase</keyword>
<comment type="caution">
    <text evidence="8">The sequence shown here is derived from an EMBL/GenBank/DDBJ whole genome shotgun (WGS) entry which is preliminary data.</text>
</comment>
<evidence type="ECO:0000256" key="3">
    <source>
        <dbReference type="ARBA" id="ARBA00022898"/>
    </source>
</evidence>
<dbReference type="Proteomes" id="UP001595817">
    <property type="component" value="Unassembled WGS sequence"/>
</dbReference>
<keyword evidence="4" id="KW-0805">Transcription regulation</keyword>
<evidence type="ECO:0000313" key="8">
    <source>
        <dbReference type="EMBL" id="MFC4409461.1"/>
    </source>
</evidence>
<evidence type="ECO:0000256" key="1">
    <source>
        <dbReference type="ARBA" id="ARBA00005384"/>
    </source>
</evidence>
<dbReference type="CDD" id="cd07377">
    <property type="entry name" value="WHTH_GntR"/>
    <property type="match status" value="1"/>
</dbReference>
<keyword evidence="3" id="KW-0663">Pyridoxal phosphate</keyword>
<gene>
    <name evidence="8" type="ORF">ACFOZY_03305</name>
</gene>
<dbReference type="Gene3D" id="1.10.10.10">
    <property type="entry name" value="Winged helix-like DNA-binding domain superfamily/Winged helix DNA-binding domain"/>
    <property type="match status" value="1"/>
</dbReference>
<dbReference type="InterPro" id="IPR000524">
    <property type="entry name" value="Tscrpt_reg_HTH_GntR"/>
</dbReference>
<dbReference type="Pfam" id="PF00392">
    <property type="entry name" value="GntR"/>
    <property type="match status" value="1"/>
</dbReference>
<dbReference type="InterPro" id="IPR015421">
    <property type="entry name" value="PyrdxlP-dep_Trfase_major"/>
</dbReference>
<dbReference type="InterPro" id="IPR004839">
    <property type="entry name" value="Aminotransferase_I/II_large"/>
</dbReference>
<dbReference type="InterPro" id="IPR015424">
    <property type="entry name" value="PyrdxlP-dep_Trfase"/>
</dbReference>
<dbReference type="RefSeq" id="WP_378152245.1">
    <property type="nucleotide sequence ID" value="NZ_JBHSEC010000003.1"/>
</dbReference>
<evidence type="ECO:0000256" key="6">
    <source>
        <dbReference type="ARBA" id="ARBA00023163"/>
    </source>
</evidence>
<dbReference type="PANTHER" id="PTHR46577:SF1">
    <property type="entry name" value="HTH-TYPE TRANSCRIPTIONAL REGULATORY PROTEIN GABR"/>
    <property type="match status" value="1"/>
</dbReference>
<keyword evidence="9" id="KW-1185">Reference proteome</keyword>
<comment type="similarity">
    <text evidence="1">In the C-terminal section; belongs to the class-I pyridoxal-phosphate-dependent aminotransferase family.</text>
</comment>
<evidence type="ECO:0000259" key="7">
    <source>
        <dbReference type="PROSITE" id="PS50949"/>
    </source>
</evidence>